<feature type="compositionally biased region" description="Basic residues" evidence="4">
    <location>
        <begin position="385"/>
        <end position="399"/>
    </location>
</feature>
<evidence type="ECO:0000256" key="1">
    <source>
        <dbReference type="ARBA" id="ARBA00023015"/>
    </source>
</evidence>
<feature type="region of interest" description="Disordered" evidence="4">
    <location>
        <begin position="384"/>
        <end position="543"/>
    </location>
</feature>
<feature type="region of interest" description="Disordered" evidence="4">
    <location>
        <begin position="1287"/>
        <end position="1352"/>
    </location>
</feature>
<feature type="compositionally biased region" description="Low complexity" evidence="4">
    <location>
        <begin position="1455"/>
        <end position="1481"/>
    </location>
</feature>
<feature type="region of interest" description="Disordered" evidence="4">
    <location>
        <begin position="1435"/>
        <end position="1483"/>
    </location>
</feature>
<keyword evidence="2" id="KW-0804">Transcription</keyword>
<keyword evidence="1" id="KW-0805">Transcription regulation</keyword>
<feature type="compositionally biased region" description="Low complexity" evidence="4">
    <location>
        <begin position="252"/>
        <end position="265"/>
    </location>
</feature>
<feature type="compositionally biased region" description="Acidic residues" evidence="4">
    <location>
        <begin position="674"/>
        <end position="708"/>
    </location>
</feature>
<dbReference type="SMART" id="SM01014">
    <property type="entry name" value="ARID"/>
    <property type="match status" value="1"/>
</dbReference>
<dbReference type="SUPFAM" id="SSF46774">
    <property type="entry name" value="ARID-like"/>
    <property type="match status" value="1"/>
</dbReference>
<proteinExistence type="predicted"/>
<dbReference type="Proteomes" id="UP000790347">
    <property type="component" value="Unassembled WGS sequence"/>
</dbReference>
<dbReference type="Pfam" id="PF01388">
    <property type="entry name" value="ARID"/>
    <property type="match status" value="1"/>
</dbReference>
<dbReference type="GO" id="GO:0006357">
    <property type="term" value="P:regulation of transcription by RNA polymerase II"/>
    <property type="evidence" value="ECO:0007669"/>
    <property type="project" value="TreeGrafter"/>
</dbReference>
<accession>A0A922LDP6</accession>
<dbReference type="SMART" id="SM00501">
    <property type="entry name" value="BRIGHT"/>
    <property type="match status" value="1"/>
</dbReference>
<feature type="compositionally biased region" description="Low complexity" evidence="4">
    <location>
        <begin position="427"/>
        <end position="436"/>
    </location>
</feature>
<feature type="compositionally biased region" description="Low complexity" evidence="4">
    <location>
        <begin position="402"/>
        <end position="413"/>
    </location>
</feature>
<dbReference type="PANTHER" id="PTHR13964:SF44">
    <property type="entry name" value="ARID DOMAIN-CONTAINING PROTEIN"/>
    <property type="match status" value="1"/>
</dbReference>
<keyword evidence="3" id="KW-0539">Nucleus</keyword>
<dbReference type="GO" id="GO:0005634">
    <property type="term" value="C:nucleus"/>
    <property type="evidence" value="ECO:0007669"/>
    <property type="project" value="TreeGrafter"/>
</dbReference>
<evidence type="ECO:0000313" key="6">
    <source>
        <dbReference type="EMBL" id="KAH9529990.1"/>
    </source>
</evidence>
<dbReference type="InterPro" id="IPR051232">
    <property type="entry name" value="ARID/SWI1_ChromRemod"/>
</dbReference>
<feature type="compositionally biased region" description="Polar residues" evidence="4">
    <location>
        <begin position="266"/>
        <end position="277"/>
    </location>
</feature>
<dbReference type="EMBL" id="ASGP02000001">
    <property type="protein sequence ID" value="KAH9529990.1"/>
    <property type="molecule type" value="Genomic_DNA"/>
</dbReference>
<dbReference type="InterPro" id="IPR001606">
    <property type="entry name" value="ARID_dom"/>
</dbReference>
<reference evidence="6" key="1">
    <citation type="submission" date="2013-05" db="EMBL/GenBank/DDBJ databases">
        <authorList>
            <person name="Yim A.K.Y."/>
            <person name="Chan T.F."/>
            <person name="Ji K.M."/>
            <person name="Liu X.Y."/>
            <person name="Zhou J.W."/>
            <person name="Li R.Q."/>
            <person name="Yang K.Y."/>
            <person name="Li J."/>
            <person name="Li M."/>
            <person name="Law P.T.W."/>
            <person name="Wu Y.L."/>
            <person name="Cai Z.L."/>
            <person name="Qin H."/>
            <person name="Bao Y."/>
            <person name="Leung R.K.K."/>
            <person name="Ng P.K.S."/>
            <person name="Zou J."/>
            <person name="Zhong X.J."/>
            <person name="Ran P.X."/>
            <person name="Zhong N.S."/>
            <person name="Liu Z.G."/>
            <person name="Tsui S.K.W."/>
        </authorList>
    </citation>
    <scope>NUCLEOTIDE SEQUENCE</scope>
    <source>
        <strain evidence="6">Derf</strain>
        <tissue evidence="6">Whole organism</tissue>
    </source>
</reference>
<gene>
    <name evidence="6" type="primary">ARID5B</name>
    <name evidence="6" type="ORF">DERF_003836</name>
</gene>
<feature type="compositionally biased region" description="Low complexity" evidence="4">
    <location>
        <begin position="514"/>
        <end position="529"/>
    </location>
</feature>
<comment type="caution">
    <text evidence="6">The sequence shown here is derived from an EMBL/GenBank/DDBJ whole genome shotgun (WGS) entry which is preliminary data.</text>
</comment>
<evidence type="ECO:0000313" key="7">
    <source>
        <dbReference type="Proteomes" id="UP000790347"/>
    </source>
</evidence>
<sequence>MTRFNNELSTTTSSTTTTTTTATATATKGKTTCSTANFSSSSSSSSSSPLMVDIDNNEKKPMVKTNWPTMWSSCYRYRSDDQHERVLMLGEFFFIRISPSDDPCIGELQLVWDDHQNDQQLSSTRLYFLPEQTPDGRLSHHGQHEVMAANDKVILKLTDLVTWITHDVDWIAGSPYKWKPSIQQQQQHDNEPSTKTKQILSPLAFIHNQNVIQRTNESSPFLTLQRYISSSCKIIFNKRNMNMNEYNIDTKSSSSSSFNNNNNNNHHQWNQLKNGDDNNNFRSFQSSRVDFTDIIPLKLKANEHQNDLSTVVVLSYNRYCRYRNLLKRIEGREEELFGHYIVQNLLTELGIPQQRNKCVHILFCRDTFNHEALLNNDLNCDHLAPKFKGRPKKRKHKIVQRPSSPESISSSEENGQRSFLPRRTRRTTAASTSTTSINDQPISINDNHEHNHQHHHHHNHRHHHHHHRRKGKKNQQQQQTTKSTTKFNKNPEKSPLNKDDDENGDDLCELKKTNSYNNQNNNNNNSRRNTTGKENNKMAANRNSTTNIIDNKNNFLRELNKFMAKRNTPIQRVPNMGFKKIDLYLFFTQAQKYGGYEKITKQRLWKKLYDDLGGDKRSTSAATCTRRHYEKLLLPFERQLNGLPDYHHLSKQRKQCNSLKNDNDKQNDDSKESGDDDDDDDDDGDDFDDNDDDDDDDDDERIEDEFSESNESSKSNNKDTNTNNNNNNNENSESQISQTKEEEEEDESLSNNDKMDVDDDDDDKCPMMISTVVNENDDEMIILKKNNHHHHKSFILREENRIKLSEPEHEKCEINLNRSNNNNSLLIANKNKTTTATIVESVEEKEKEKEKEEQMKIIKITNVSMERKKSKEIVKVYHDIGSTKQNDNNNNNDDDDDGIQIQRIKNDRVIFENDNNNNNNNNKRIKLNAISITGDDDNGEEEEDKCIVMKMIPSIINDKNTAITTAATTTNAVNRPFTLNTIKLPMNPNNSSTKVMLSYVNSHAKMTALVHPTQRKSSNNNNNNNVAENHLIIDNGDIYDFKESGENIDNDNRDDKSQSMKNVDDKIADNDDVDVGETMKTETEKTSPLHSISNIITTVSEKDDDNNKINETKKCQRNNLPPTNNHNILKNMFCLPKPLENPKLSSLIQAEKNHIQLSLDNKNHKHMEPLPAHRNNNPPKITAAPITNTMNDEILDLSMKQCCQNNNNNRMLSPIALIKESTKSNRSNESSGILLDLRAKNKTITRNNNNDHKSSTIHLVTTPMLPPPSSMQHSTTEFQQNSQIRIQNDGRRISKNNHSIDVRQSYSKINQPSIINHEPNHTKRISHKSKKTNRQQQQSKLMNSSSIRPSLFNNNVPSISEYNPQLPSFIGSHHWPNWTGTTTNVPFALRSMFPLYANTNLSMPSPSNATTIIPHSINNPTYHQQQQQFQNFSNVLPQHNFPTPPPAPAPPTQPSPTTSMINPSSSVLDIGSSSSSSSPNSTITTTAKQLLEAYNNNNQFLQFLSNGGGNNINNAYANLANLFASTNSISK</sequence>
<feature type="compositionally biased region" description="Low complexity" evidence="4">
    <location>
        <begin position="709"/>
        <end position="738"/>
    </location>
</feature>
<evidence type="ECO:0000259" key="5">
    <source>
        <dbReference type="PROSITE" id="PS51011"/>
    </source>
</evidence>
<feature type="compositionally biased region" description="Polar residues" evidence="4">
    <location>
        <begin position="1296"/>
        <end position="1314"/>
    </location>
</feature>
<feature type="compositionally biased region" description="Basic residues" evidence="4">
    <location>
        <begin position="451"/>
        <end position="473"/>
    </location>
</feature>
<organism evidence="6 7">
    <name type="scientific">Dermatophagoides farinae</name>
    <name type="common">American house dust mite</name>
    <dbReference type="NCBI Taxonomy" id="6954"/>
    <lineage>
        <taxon>Eukaryota</taxon>
        <taxon>Metazoa</taxon>
        <taxon>Ecdysozoa</taxon>
        <taxon>Arthropoda</taxon>
        <taxon>Chelicerata</taxon>
        <taxon>Arachnida</taxon>
        <taxon>Acari</taxon>
        <taxon>Acariformes</taxon>
        <taxon>Sarcoptiformes</taxon>
        <taxon>Astigmata</taxon>
        <taxon>Psoroptidia</taxon>
        <taxon>Analgoidea</taxon>
        <taxon>Pyroglyphidae</taxon>
        <taxon>Dermatophagoidinae</taxon>
        <taxon>Dermatophagoides</taxon>
    </lineage>
</organism>
<feature type="region of interest" description="Disordered" evidence="4">
    <location>
        <begin position="1043"/>
        <end position="1089"/>
    </location>
</feature>
<dbReference type="PANTHER" id="PTHR13964">
    <property type="entry name" value="RBP-RELATED"/>
    <property type="match status" value="1"/>
</dbReference>
<reference evidence="6" key="2">
    <citation type="journal article" date="2022" name="Res Sq">
        <title>Comparative Genomics Reveals Insights into the Divergent Evolution of Astigmatic Mites and Household Pest Adaptations.</title>
        <authorList>
            <person name="Xiong Q."/>
            <person name="Wan A.T.-Y."/>
            <person name="Liu X.-Y."/>
            <person name="Fung C.S.-H."/>
            <person name="Xiao X."/>
            <person name="Malainual N."/>
            <person name="Hou J."/>
            <person name="Wang L."/>
            <person name="Wang M."/>
            <person name="Yang K."/>
            <person name="Cui Y."/>
            <person name="Leung E."/>
            <person name="Nong W."/>
            <person name="Shin S.-K."/>
            <person name="Au S."/>
            <person name="Jeong K.Y."/>
            <person name="Chew F.T."/>
            <person name="Hui J."/>
            <person name="Leung T.F."/>
            <person name="Tungtrongchitr A."/>
            <person name="Zhong N."/>
            <person name="Liu Z."/>
            <person name="Tsui S."/>
        </authorList>
    </citation>
    <scope>NUCLEOTIDE SEQUENCE</scope>
    <source>
        <strain evidence="6">Derf</strain>
        <tissue evidence="6">Whole organism</tissue>
    </source>
</reference>
<feature type="region of interest" description="Disordered" evidence="4">
    <location>
        <begin position="1"/>
        <end position="54"/>
    </location>
</feature>
<feature type="compositionally biased region" description="Basic and acidic residues" evidence="4">
    <location>
        <begin position="661"/>
        <end position="673"/>
    </location>
</feature>
<name>A0A922LDP6_DERFA</name>
<feature type="compositionally biased region" description="Basic residues" evidence="4">
    <location>
        <begin position="1322"/>
        <end position="1333"/>
    </location>
</feature>
<protein>
    <submittedName>
        <fullName evidence="6">AT-rich interactive domain-containing protein 5B</fullName>
    </submittedName>
</protein>
<feature type="compositionally biased region" description="Basic and acidic residues" evidence="4">
    <location>
        <begin position="489"/>
        <end position="498"/>
    </location>
</feature>
<evidence type="ECO:0000256" key="4">
    <source>
        <dbReference type="SAM" id="MobiDB-lite"/>
    </source>
</evidence>
<feature type="compositionally biased region" description="Basic and acidic residues" evidence="4">
    <location>
        <begin position="1043"/>
        <end position="1069"/>
    </location>
</feature>
<dbReference type="PROSITE" id="PS51011">
    <property type="entry name" value="ARID"/>
    <property type="match status" value="1"/>
</dbReference>
<feature type="compositionally biased region" description="Polar residues" evidence="4">
    <location>
        <begin position="1334"/>
        <end position="1352"/>
    </location>
</feature>
<keyword evidence="7" id="KW-1185">Reference proteome</keyword>
<dbReference type="Gene3D" id="1.10.150.60">
    <property type="entry name" value="ARID DNA-binding domain"/>
    <property type="match status" value="1"/>
</dbReference>
<feature type="domain" description="ARID" evidence="5">
    <location>
        <begin position="549"/>
        <end position="641"/>
    </location>
</feature>
<dbReference type="CDD" id="cd16869">
    <property type="entry name" value="ARID_ARID5"/>
    <property type="match status" value="1"/>
</dbReference>
<feature type="region of interest" description="Disordered" evidence="4">
    <location>
        <begin position="652"/>
        <end position="764"/>
    </location>
</feature>
<dbReference type="GO" id="GO:0000976">
    <property type="term" value="F:transcription cis-regulatory region binding"/>
    <property type="evidence" value="ECO:0007669"/>
    <property type="project" value="TreeGrafter"/>
</dbReference>
<evidence type="ECO:0000256" key="2">
    <source>
        <dbReference type="ARBA" id="ARBA00023163"/>
    </source>
</evidence>
<dbReference type="InterPro" id="IPR036431">
    <property type="entry name" value="ARID_dom_sf"/>
</dbReference>
<feature type="region of interest" description="Disordered" evidence="4">
    <location>
        <begin position="251"/>
        <end position="277"/>
    </location>
</feature>
<feature type="compositionally biased region" description="Basic and acidic residues" evidence="4">
    <location>
        <begin position="1077"/>
        <end position="1087"/>
    </location>
</feature>
<feature type="compositionally biased region" description="Pro residues" evidence="4">
    <location>
        <begin position="1442"/>
        <end position="1454"/>
    </location>
</feature>
<feature type="compositionally biased region" description="Low complexity" evidence="4">
    <location>
        <begin position="9"/>
        <end position="48"/>
    </location>
</feature>
<feature type="region of interest" description="Disordered" evidence="4">
    <location>
        <begin position="879"/>
        <end position="898"/>
    </location>
</feature>
<evidence type="ECO:0000256" key="3">
    <source>
        <dbReference type="ARBA" id="ARBA00023242"/>
    </source>
</evidence>